<protein>
    <recommendedName>
        <fullName evidence="4">JmjC domain-containing protein</fullName>
    </recommendedName>
</protein>
<keyword evidence="2" id="KW-0479">Metal-binding</keyword>
<name>A0A9X9X4Q2_9PROT</name>
<dbReference type="GO" id="GO:0046872">
    <property type="term" value="F:metal ion binding"/>
    <property type="evidence" value="ECO:0007669"/>
    <property type="project" value="UniProtKB-KW"/>
</dbReference>
<comment type="cofactor">
    <cofactor evidence="1">
        <name>Fe(2+)</name>
        <dbReference type="ChEBI" id="CHEBI:29033"/>
    </cofactor>
</comment>
<reference evidence="5" key="2">
    <citation type="journal article" date="2021" name="Syst. Appl. Microbiol.">
        <title>Roseomonas hellenica sp. nov., isolated from roots of wild-growing Alkanna tinctoria.</title>
        <authorList>
            <person name="Rat A."/>
            <person name="Naranjo H.D."/>
            <person name="Lebbe L."/>
            <person name="Cnockaert M."/>
            <person name="Krigas N."/>
            <person name="Grigoriadou K."/>
            <person name="Maloupa E."/>
            <person name="Willems A."/>
        </authorList>
    </citation>
    <scope>NUCLEOTIDE SEQUENCE</scope>
    <source>
        <strain evidence="5">LMG 31231</strain>
    </source>
</reference>
<evidence type="ECO:0000256" key="2">
    <source>
        <dbReference type="ARBA" id="ARBA00022723"/>
    </source>
</evidence>
<reference evidence="5" key="1">
    <citation type="submission" date="2020-01" db="EMBL/GenBank/DDBJ databases">
        <authorList>
            <person name="Rat A."/>
        </authorList>
    </citation>
    <scope>NUCLEOTIDE SEQUENCE</scope>
    <source>
        <strain evidence="5">LMG 31231</strain>
    </source>
</reference>
<feature type="domain" description="JmjC" evidence="4">
    <location>
        <begin position="82"/>
        <end position="249"/>
    </location>
</feature>
<organism evidence="5 6">
    <name type="scientific">Neoroseomonas soli</name>
    <dbReference type="NCBI Taxonomy" id="1081025"/>
    <lineage>
        <taxon>Bacteria</taxon>
        <taxon>Pseudomonadati</taxon>
        <taxon>Pseudomonadota</taxon>
        <taxon>Alphaproteobacteria</taxon>
        <taxon>Acetobacterales</taxon>
        <taxon>Acetobacteraceae</taxon>
        <taxon>Neoroseomonas</taxon>
    </lineage>
</organism>
<keyword evidence="6" id="KW-1185">Reference proteome</keyword>
<gene>
    <name evidence="5" type="ORF">GXW76_24665</name>
</gene>
<comment type="caution">
    <text evidence="5">The sequence shown here is derived from an EMBL/GenBank/DDBJ whole genome shotgun (WGS) entry which is preliminary data.</text>
</comment>
<dbReference type="PANTHER" id="PTHR13096:SF8">
    <property type="entry name" value="RIBOSOMAL OXYGENASE 1"/>
    <property type="match status" value="1"/>
</dbReference>
<evidence type="ECO:0000313" key="6">
    <source>
        <dbReference type="Proteomes" id="UP001138751"/>
    </source>
</evidence>
<evidence type="ECO:0000313" key="5">
    <source>
        <dbReference type="EMBL" id="MBR0674381.1"/>
    </source>
</evidence>
<dbReference type="Gene3D" id="2.60.120.650">
    <property type="entry name" value="Cupin"/>
    <property type="match status" value="1"/>
</dbReference>
<sequence length="414" mass="45064">MKMTLQDLLAPITPERFFAEHYDRAPLHIQGAAGKFADVLDWAGINRLLSMTHAWSENSFRLVMDSVPVPPAQYSVKATSRDNAPVLQPVAEKVQDWVRRGASIVMNDVDSLTPGLAAVSTALEEAGLGKSQANVYISFQSHKAFHSHYDTHDVWAVQVEGEKTWNIWEGRAEWPIPHPAFRGQKQEHHDKARGALRAKVTVRKGDVLYLPRGWYHDALAEAPNSVHIAYGVHAPLGMDLLHILSERALYDAEFRKPLPRQDGSAAAKYALTQRAALLAARLGDLARDPKVIEVLEGFIRDYRFQRGSYDLLAARGEAPAAPAPTAAPPAPAAAAPSGPAFRVAAEARPVRRGNEFGLKTASGVIAMSYGEVEAAAWILGRPAITEAELRQAYPALDVPALIARLQEAGVLAAA</sequence>
<keyword evidence="3" id="KW-0408">Iron</keyword>
<dbReference type="Proteomes" id="UP001138751">
    <property type="component" value="Unassembled WGS sequence"/>
</dbReference>
<dbReference type="Pfam" id="PF08007">
    <property type="entry name" value="JmjC_2"/>
    <property type="match status" value="1"/>
</dbReference>
<accession>A0A9X9X4Q2</accession>
<dbReference type="EMBL" id="JAAEDM010000148">
    <property type="protein sequence ID" value="MBR0674381.1"/>
    <property type="molecule type" value="Genomic_DNA"/>
</dbReference>
<dbReference type="SUPFAM" id="SSF51197">
    <property type="entry name" value="Clavaminate synthase-like"/>
    <property type="match status" value="1"/>
</dbReference>
<dbReference type="RefSeq" id="WP_211864796.1">
    <property type="nucleotide sequence ID" value="NZ_JAAEDM010000148.1"/>
</dbReference>
<dbReference type="AlphaFoldDB" id="A0A9X9X4Q2"/>
<dbReference type="PANTHER" id="PTHR13096">
    <property type="entry name" value="MINA53 MYC INDUCED NUCLEAR ANTIGEN"/>
    <property type="match status" value="1"/>
</dbReference>
<proteinExistence type="predicted"/>
<dbReference type="InterPro" id="IPR039994">
    <property type="entry name" value="NO66-like"/>
</dbReference>
<evidence type="ECO:0000256" key="1">
    <source>
        <dbReference type="ARBA" id="ARBA00001954"/>
    </source>
</evidence>
<dbReference type="PROSITE" id="PS51184">
    <property type="entry name" value="JMJC"/>
    <property type="match status" value="1"/>
</dbReference>
<dbReference type="InterPro" id="IPR003347">
    <property type="entry name" value="JmjC_dom"/>
</dbReference>
<evidence type="ECO:0000256" key="3">
    <source>
        <dbReference type="ARBA" id="ARBA00023004"/>
    </source>
</evidence>
<evidence type="ECO:0000259" key="4">
    <source>
        <dbReference type="PROSITE" id="PS51184"/>
    </source>
</evidence>